<dbReference type="Proteomes" id="UP000266841">
    <property type="component" value="Unassembled WGS sequence"/>
</dbReference>
<evidence type="ECO:0000256" key="1">
    <source>
        <dbReference type="SAM" id="MobiDB-lite"/>
    </source>
</evidence>
<sequence>MATMILPTRPFAVPNPYATLSHKQPNPIGAERRPPPKPTRPTLEQIRRPEPTRPTPVQRRRMEANRVAALRRRRTLATPEPTRPTPAQSRRMEANRVYDDDMDPVEMPTVPQHPISQDVANRHSGGPHTLISLGDVHQIPPVAGSANYDNRPGTVGTADCVGRVKLAEFRNGTNGC</sequence>
<dbReference type="EMBL" id="AGNL01001415">
    <property type="protein sequence ID" value="EJK77016.1"/>
    <property type="molecule type" value="Genomic_DNA"/>
</dbReference>
<gene>
    <name evidence="2" type="ORF">THAOC_01182</name>
</gene>
<protein>
    <submittedName>
        <fullName evidence="2">Uncharacterized protein</fullName>
    </submittedName>
</protein>
<proteinExistence type="predicted"/>
<keyword evidence="3" id="KW-1185">Reference proteome</keyword>
<feature type="non-terminal residue" evidence="2">
    <location>
        <position position="176"/>
    </location>
</feature>
<reference evidence="2 3" key="1">
    <citation type="journal article" date="2012" name="Genome Biol.">
        <title>Genome and low-iron response of an oceanic diatom adapted to chronic iron limitation.</title>
        <authorList>
            <person name="Lommer M."/>
            <person name="Specht M."/>
            <person name="Roy A.S."/>
            <person name="Kraemer L."/>
            <person name="Andreson R."/>
            <person name="Gutowska M.A."/>
            <person name="Wolf J."/>
            <person name="Bergner S.V."/>
            <person name="Schilhabel M.B."/>
            <person name="Klostermeier U.C."/>
            <person name="Beiko R.G."/>
            <person name="Rosenstiel P."/>
            <person name="Hippler M."/>
            <person name="Laroche J."/>
        </authorList>
    </citation>
    <scope>NUCLEOTIDE SEQUENCE [LARGE SCALE GENOMIC DNA]</scope>
    <source>
        <strain evidence="2 3">CCMP1005</strain>
    </source>
</reference>
<feature type="region of interest" description="Disordered" evidence="1">
    <location>
        <begin position="1"/>
        <end position="94"/>
    </location>
</feature>
<accession>K0TNC2</accession>
<organism evidence="2 3">
    <name type="scientific">Thalassiosira oceanica</name>
    <name type="common">Marine diatom</name>
    <dbReference type="NCBI Taxonomy" id="159749"/>
    <lineage>
        <taxon>Eukaryota</taxon>
        <taxon>Sar</taxon>
        <taxon>Stramenopiles</taxon>
        <taxon>Ochrophyta</taxon>
        <taxon>Bacillariophyta</taxon>
        <taxon>Coscinodiscophyceae</taxon>
        <taxon>Thalassiosirophycidae</taxon>
        <taxon>Thalassiosirales</taxon>
        <taxon>Thalassiosiraceae</taxon>
        <taxon>Thalassiosira</taxon>
    </lineage>
</organism>
<dbReference type="AlphaFoldDB" id="K0TNC2"/>
<evidence type="ECO:0000313" key="2">
    <source>
        <dbReference type="EMBL" id="EJK77016.1"/>
    </source>
</evidence>
<evidence type="ECO:0000313" key="3">
    <source>
        <dbReference type="Proteomes" id="UP000266841"/>
    </source>
</evidence>
<comment type="caution">
    <text evidence="2">The sequence shown here is derived from an EMBL/GenBank/DDBJ whole genome shotgun (WGS) entry which is preliminary data.</text>
</comment>
<name>K0TNC2_THAOC</name>